<protein>
    <submittedName>
        <fullName evidence="1">Uncharacterized protein</fullName>
    </submittedName>
</protein>
<dbReference type="OrthoDB" id="10495718at2759"/>
<keyword evidence="2" id="KW-1185">Reference proteome</keyword>
<accession>A0A0V1LGY5</accession>
<evidence type="ECO:0000313" key="1">
    <source>
        <dbReference type="EMBL" id="KRZ58631.1"/>
    </source>
</evidence>
<proteinExistence type="predicted"/>
<sequence>MYTPDGPALGVPLSSSSSATSVLMSDFSEALSRRQLTNRFFPRTPGARTVEEKWTPTGAISVAALIEAESSASEPWAGALHPVAPLVFHSLKLLAAWFVCSSDDGGGSPRQAEGADLVDQDSAGSSLDGALFADIQNTTRVSGHIAIVPARRVRRIAGNSQQDGFRSTPRSFRLDPLVWWPS</sequence>
<evidence type="ECO:0000313" key="2">
    <source>
        <dbReference type="Proteomes" id="UP000054721"/>
    </source>
</evidence>
<dbReference type="AlphaFoldDB" id="A0A0V1LGY5"/>
<dbReference type="EMBL" id="JYDW01000054">
    <property type="protein sequence ID" value="KRZ58631.1"/>
    <property type="molecule type" value="Genomic_DNA"/>
</dbReference>
<name>A0A0V1LGY5_9BILA</name>
<gene>
    <name evidence="1" type="ORF">T02_7559</name>
</gene>
<reference evidence="1 2" key="1">
    <citation type="submission" date="2015-05" db="EMBL/GenBank/DDBJ databases">
        <title>Evolution of Trichinella species and genotypes.</title>
        <authorList>
            <person name="Korhonen P.K."/>
            <person name="Edoardo P."/>
            <person name="Giuseppe L.R."/>
            <person name="Gasser R.B."/>
        </authorList>
    </citation>
    <scope>NUCLEOTIDE SEQUENCE [LARGE SCALE GENOMIC DNA]</scope>
    <source>
        <strain evidence="1">ISS10</strain>
    </source>
</reference>
<dbReference type="Proteomes" id="UP000054721">
    <property type="component" value="Unassembled WGS sequence"/>
</dbReference>
<organism evidence="1 2">
    <name type="scientific">Trichinella nativa</name>
    <dbReference type="NCBI Taxonomy" id="6335"/>
    <lineage>
        <taxon>Eukaryota</taxon>
        <taxon>Metazoa</taxon>
        <taxon>Ecdysozoa</taxon>
        <taxon>Nematoda</taxon>
        <taxon>Enoplea</taxon>
        <taxon>Dorylaimia</taxon>
        <taxon>Trichinellida</taxon>
        <taxon>Trichinellidae</taxon>
        <taxon>Trichinella</taxon>
    </lineage>
</organism>
<comment type="caution">
    <text evidence="1">The sequence shown here is derived from an EMBL/GenBank/DDBJ whole genome shotgun (WGS) entry which is preliminary data.</text>
</comment>